<evidence type="ECO:0000313" key="1">
    <source>
        <dbReference type="EMBL" id="RIA90346.1"/>
    </source>
</evidence>
<dbReference type="SUPFAM" id="SSF81901">
    <property type="entry name" value="HCP-like"/>
    <property type="match status" value="1"/>
</dbReference>
<dbReference type="OrthoDB" id="2384430at2759"/>
<dbReference type="Proteomes" id="UP000265703">
    <property type="component" value="Unassembled WGS sequence"/>
</dbReference>
<sequence>MNKVNFGLQVLLDFFYQIGIGCDLDKEKMIELYFLAINNENEKDSLNENFKDKDTFYLLRNENIIIGKHLLSLFYYKDIIIDTEGFNYTQNRKNNEENEFTKFLNSAEKENSNAQYNLAICYVDGMGIQNDEEKAFEWGLKSEQNELNI</sequence>
<proteinExistence type="predicted"/>
<evidence type="ECO:0000313" key="2">
    <source>
        <dbReference type="Proteomes" id="UP000265703"/>
    </source>
</evidence>
<accession>A0A397T0C3</accession>
<dbReference type="InterPro" id="IPR011990">
    <property type="entry name" value="TPR-like_helical_dom_sf"/>
</dbReference>
<name>A0A397T0C3_9GLOM</name>
<dbReference type="EMBL" id="QKYT01000184">
    <property type="protein sequence ID" value="RIA90346.1"/>
    <property type="molecule type" value="Genomic_DNA"/>
</dbReference>
<keyword evidence="2" id="KW-1185">Reference proteome</keyword>
<dbReference type="AlphaFoldDB" id="A0A397T0C3"/>
<dbReference type="InterPro" id="IPR006597">
    <property type="entry name" value="Sel1-like"/>
</dbReference>
<comment type="caution">
    <text evidence="1">The sequence shown here is derived from an EMBL/GenBank/DDBJ whole genome shotgun (WGS) entry which is preliminary data.</text>
</comment>
<reference evidence="1 2" key="1">
    <citation type="submission" date="2018-06" db="EMBL/GenBank/DDBJ databases">
        <title>Comparative genomics reveals the genomic features of Rhizophagus irregularis, R. cerebriforme, R. diaphanum and Gigaspora rosea, and their symbiotic lifestyle signature.</title>
        <authorList>
            <person name="Morin E."/>
            <person name="San Clemente H."/>
            <person name="Chen E.C.H."/>
            <person name="De La Providencia I."/>
            <person name="Hainaut M."/>
            <person name="Kuo A."/>
            <person name="Kohler A."/>
            <person name="Murat C."/>
            <person name="Tang N."/>
            <person name="Roy S."/>
            <person name="Loubradou J."/>
            <person name="Henrissat B."/>
            <person name="Grigoriev I.V."/>
            <person name="Corradi N."/>
            <person name="Roux C."/>
            <person name="Martin F.M."/>
        </authorList>
    </citation>
    <scope>NUCLEOTIDE SEQUENCE [LARGE SCALE GENOMIC DNA]</scope>
    <source>
        <strain evidence="1 2">DAOM 227022</strain>
    </source>
</reference>
<gene>
    <name evidence="1" type="ORF">C1645_823479</name>
</gene>
<dbReference type="Gene3D" id="1.25.40.10">
    <property type="entry name" value="Tetratricopeptide repeat domain"/>
    <property type="match status" value="1"/>
</dbReference>
<protein>
    <recommendedName>
        <fullName evidence="3">Sel1 repeat protein</fullName>
    </recommendedName>
</protein>
<evidence type="ECO:0008006" key="3">
    <source>
        <dbReference type="Google" id="ProtNLM"/>
    </source>
</evidence>
<dbReference type="SMART" id="SM00671">
    <property type="entry name" value="SEL1"/>
    <property type="match status" value="1"/>
</dbReference>
<organism evidence="1 2">
    <name type="scientific">Glomus cerebriforme</name>
    <dbReference type="NCBI Taxonomy" id="658196"/>
    <lineage>
        <taxon>Eukaryota</taxon>
        <taxon>Fungi</taxon>
        <taxon>Fungi incertae sedis</taxon>
        <taxon>Mucoromycota</taxon>
        <taxon>Glomeromycotina</taxon>
        <taxon>Glomeromycetes</taxon>
        <taxon>Glomerales</taxon>
        <taxon>Glomeraceae</taxon>
        <taxon>Glomus</taxon>
    </lineage>
</organism>